<gene>
    <name evidence="11" type="ORF">GDO54_003706</name>
</gene>
<comment type="caution">
    <text evidence="11">The sequence shown here is derived from an EMBL/GenBank/DDBJ whole genome shotgun (WGS) entry which is preliminary data.</text>
</comment>
<feature type="transmembrane region" description="Helical" evidence="9">
    <location>
        <begin position="12"/>
        <end position="34"/>
    </location>
</feature>
<keyword evidence="8" id="KW-0807">Transducer</keyword>
<feature type="domain" description="G-protein coupled receptors family 1 profile" evidence="10">
    <location>
        <begin position="21"/>
        <end position="288"/>
    </location>
</feature>
<evidence type="ECO:0000256" key="2">
    <source>
        <dbReference type="ARBA" id="ARBA00022606"/>
    </source>
</evidence>
<feature type="transmembrane region" description="Helical" evidence="9">
    <location>
        <begin position="83"/>
        <end position="107"/>
    </location>
</feature>
<feature type="transmembrane region" description="Helical" evidence="9">
    <location>
        <begin position="268"/>
        <end position="290"/>
    </location>
</feature>
<evidence type="ECO:0000256" key="8">
    <source>
        <dbReference type="ARBA" id="ARBA00023224"/>
    </source>
</evidence>
<evidence type="ECO:0000256" key="7">
    <source>
        <dbReference type="ARBA" id="ARBA00023170"/>
    </source>
</evidence>
<evidence type="ECO:0000256" key="5">
    <source>
        <dbReference type="ARBA" id="ARBA00023040"/>
    </source>
</evidence>
<keyword evidence="4 9" id="KW-1133">Transmembrane helix</keyword>
<name>A0AAV3A2H9_PYXAD</name>
<dbReference type="PRINTS" id="PR00237">
    <property type="entry name" value="GPCRRHODOPSN"/>
</dbReference>
<dbReference type="Pfam" id="PF00001">
    <property type="entry name" value="7tm_1"/>
    <property type="match status" value="1"/>
</dbReference>
<sequence length="336" mass="37830">MAIISTDSIFYLILVILGILGNSLVLLTVIGNAIDNKTMPASDMILTNLTVTHLLISVLRNVLVITFQMGIDLLFSTLWCRVFMFIWTVLRSMSVWGTFSMSVFHYISIRNHYLKLRINSFFTTIKALAAIWTFNSLYYVPALIFTSRGESNTTFSVQLISSSTRPVLGCVWDFPSPNANLFFVTTSLVIHEIIPVILMVATNLSTLYTLQQHSRAIAAQKTINRVASEKKAALVITTLVLLFVVCWGTNVLAVNFYNFTKGQSAPAFLLPMANFGTYIFMGFSPLVLMFGHSKLRRKLISLICKQFKRQNIQLGPPSEISEPHYLVNFLGPLYHF</sequence>
<keyword evidence="3 9" id="KW-0812">Transmembrane</keyword>
<dbReference type="InterPro" id="IPR000276">
    <property type="entry name" value="GPCR_Rhodpsn"/>
</dbReference>
<evidence type="ECO:0000256" key="9">
    <source>
        <dbReference type="SAM" id="Phobius"/>
    </source>
</evidence>
<keyword evidence="2" id="KW-0716">Sensory transduction</keyword>
<evidence type="ECO:0000256" key="6">
    <source>
        <dbReference type="ARBA" id="ARBA00023136"/>
    </source>
</evidence>
<evidence type="ECO:0000256" key="4">
    <source>
        <dbReference type="ARBA" id="ARBA00022989"/>
    </source>
</evidence>
<proteinExistence type="predicted"/>
<dbReference type="GO" id="GO:0016020">
    <property type="term" value="C:membrane"/>
    <property type="evidence" value="ECO:0007669"/>
    <property type="project" value="UniProtKB-SubCell"/>
</dbReference>
<dbReference type="SUPFAM" id="SSF81321">
    <property type="entry name" value="Family A G protein-coupled receptor-like"/>
    <property type="match status" value="1"/>
</dbReference>
<evidence type="ECO:0000313" key="11">
    <source>
        <dbReference type="EMBL" id="DBA16298.1"/>
    </source>
</evidence>
<dbReference type="PANTHER" id="PTHR11394">
    <property type="entry name" value="TASTE RECEPTOR TYPE 2"/>
    <property type="match status" value="1"/>
</dbReference>
<keyword evidence="6 9" id="KW-0472">Membrane</keyword>
<dbReference type="PROSITE" id="PS50262">
    <property type="entry name" value="G_PROTEIN_RECEP_F1_2"/>
    <property type="match status" value="1"/>
</dbReference>
<evidence type="ECO:0000256" key="3">
    <source>
        <dbReference type="ARBA" id="ARBA00022692"/>
    </source>
</evidence>
<feature type="transmembrane region" description="Helical" evidence="9">
    <location>
        <begin position="46"/>
        <end position="71"/>
    </location>
</feature>
<evidence type="ECO:0000259" key="10">
    <source>
        <dbReference type="PROSITE" id="PS50262"/>
    </source>
</evidence>
<dbReference type="Proteomes" id="UP001181693">
    <property type="component" value="Unassembled WGS sequence"/>
</dbReference>
<comment type="subcellular location">
    <subcellularLocation>
        <location evidence="1">Membrane</location>
        <topology evidence="1">Multi-pass membrane protein</topology>
    </subcellularLocation>
</comment>
<keyword evidence="7" id="KW-0675">Receptor</keyword>
<dbReference type="GO" id="GO:0004930">
    <property type="term" value="F:G protein-coupled receptor activity"/>
    <property type="evidence" value="ECO:0007669"/>
    <property type="project" value="UniProtKB-KW"/>
</dbReference>
<feature type="transmembrane region" description="Helical" evidence="9">
    <location>
        <begin position="119"/>
        <end position="140"/>
    </location>
</feature>
<dbReference type="Gene3D" id="1.20.1070.10">
    <property type="entry name" value="Rhodopsin 7-helix transmembrane proteins"/>
    <property type="match status" value="1"/>
</dbReference>
<dbReference type="CDD" id="cd00637">
    <property type="entry name" value="7tm_classA_rhodopsin-like"/>
    <property type="match status" value="1"/>
</dbReference>
<keyword evidence="12" id="KW-1185">Reference proteome</keyword>
<organism evidence="11 12">
    <name type="scientific">Pyxicephalus adspersus</name>
    <name type="common">African bullfrog</name>
    <dbReference type="NCBI Taxonomy" id="30357"/>
    <lineage>
        <taxon>Eukaryota</taxon>
        <taxon>Metazoa</taxon>
        <taxon>Chordata</taxon>
        <taxon>Craniata</taxon>
        <taxon>Vertebrata</taxon>
        <taxon>Euteleostomi</taxon>
        <taxon>Amphibia</taxon>
        <taxon>Batrachia</taxon>
        <taxon>Anura</taxon>
        <taxon>Neobatrachia</taxon>
        <taxon>Ranoidea</taxon>
        <taxon>Pyxicephalidae</taxon>
        <taxon>Pyxicephalinae</taxon>
        <taxon>Pyxicephalus</taxon>
    </lineage>
</organism>
<feature type="transmembrane region" description="Helical" evidence="9">
    <location>
        <begin position="181"/>
        <end position="210"/>
    </location>
</feature>
<dbReference type="PANTHER" id="PTHR11394:SF137">
    <property type="entry name" value="C-X-C CHEMOKINE RECEPTOR TYPE 3 ISOFORM X1-RELATED"/>
    <property type="match status" value="1"/>
</dbReference>
<dbReference type="AlphaFoldDB" id="A0AAV3A2H9"/>
<accession>A0AAV3A2H9</accession>
<evidence type="ECO:0000256" key="1">
    <source>
        <dbReference type="ARBA" id="ARBA00004141"/>
    </source>
</evidence>
<protein>
    <recommendedName>
        <fullName evidence="10">G-protein coupled receptors family 1 profile domain-containing protein</fullName>
    </recommendedName>
</protein>
<feature type="transmembrane region" description="Helical" evidence="9">
    <location>
        <begin position="231"/>
        <end position="256"/>
    </location>
</feature>
<evidence type="ECO:0000313" key="12">
    <source>
        <dbReference type="Proteomes" id="UP001181693"/>
    </source>
</evidence>
<keyword evidence="5" id="KW-0297">G-protein coupled receptor</keyword>
<reference evidence="11" key="1">
    <citation type="thesis" date="2020" institute="ProQuest LLC" country="789 East Eisenhower Parkway, Ann Arbor, MI, USA">
        <title>Comparative Genomics and Chromosome Evolution.</title>
        <authorList>
            <person name="Mudd A.B."/>
        </authorList>
    </citation>
    <scope>NUCLEOTIDE SEQUENCE</scope>
    <source>
        <strain evidence="11">1538</strain>
        <tissue evidence="11">Blood</tissue>
    </source>
</reference>
<dbReference type="InterPro" id="IPR017452">
    <property type="entry name" value="GPCR_Rhodpsn_7TM"/>
</dbReference>
<dbReference type="EMBL" id="DYDO01000011">
    <property type="protein sequence ID" value="DBA16298.1"/>
    <property type="molecule type" value="Genomic_DNA"/>
</dbReference>